<dbReference type="Pfam" id="PF01909">
    <property type="entry name" value="NTP_transf_2"/>
    <property type="match status" value="1"/>
</dbReference>
<dbReference type="InterPro" id="IPR052548">
    <property type="entry name" value="Type_VII_TA_antitoxin"/>
</dbReference>
<dbReference type="InterPro" id="IPR043519">
    <property type="entry name" value="NT_sf"/>
</dbReference>
<protein>
    <submittedName>
        <fullName evidence="2">DNA polymerase beta domain protein region</fullName>
    </submittedName>
</protein>
<accession>A0A0B7MJ52</accession>
<dbReference type="PANTHER" id="PTHR33933">
    <property type="entry name" value="NUCLEOTIDYLTRANSFERASE"/>
    <property type="match status" value="1"/>
</dbReference>
<feature type="domain" description="Polymerase nucleotidyl transferase" evidence="1">
    <location>
        <begin position="14"/>
        <end position="72"/>
    </location>
</feature>
<dbReference type="Gene3D" id="3.30.460.10">
    <property type="entry name" value="Beta Polymerase, domain 2"/>
    <property type="match status" value="1"/>
</dbReference>
<keyword evidence="3" id="KW-1185">Reference proteome</keyword>
<organism evidence="2 3">
    <name type="scientific">Syntrophaceticus schinkii</name>
    <dbReference type="NCBI Taxonomy" id="499207"/>
    <lineage>
        <taxon>Bacteria</taxon>
        <taxon>Bacillati</taxon>
        <taxon>Bacillota</taxon>
        <taxon>Clostridia</taxon>
        <taxon>Thermoanaerobacterales</taxon>
        <taxon>Thermoanaerobacterales Family III. Incertae Sedis</taxon>
        <taxon>Syntrophaceticus</taxon>
    </lineage>
</organism>
<dbReference type="InterPro" id="IPR002934">
    <property type="entry name" value="Polymerase_NTP_transf_dom"/>
</dbReference>
<dbReference type="AlphaFoldDB" id="A0A0B7MJ52"/>
<dbReference type="RefSeq" id="WP_044665893.1">
    <property type="nucleotide sequence ID" value="NZ_CDRZ01000271.1"/>
</dbReference>
<sequence>MLEHLSSEEKHVLQELKKILENRLGSQLIKIALFGSKARGDFDPDSDLDLAVIVRGLTRELKNEIYNDVGELELEYLIPLSTFVISEEQFDFLKKRERRIALDIESEGVPL</sequence>
<dbReference type="GO" id="GO:0016779">
    <property type="term" value="F:nucleotidyltransferase activity"/>
    <property type="evidence" value="ECO:0007669"/>
    <property type="project" value="InterPro"/>
</dbReference>
<proteinExistence type="predicted"/>
<dbReference type="CDD" id="cd05403">
    <property type="entry name" value="NT_KNTase_like"/>
    <property type="match status" value="1"/>
</dbReference>
<dbReference type="Proteomes" id="UP000046155">
    <property type="component" value="Unassembled WGS sequence"/>
</dbReference>
<dbReference type="EMBL" id="CDRZ01000271">
    <property type="protein sequence ID" value="CEO90080.1"/>
    <property type="molecule type" value="Genomic_DNA"/>
</dbReference>
<gene>
    <name evidence="2" type="ORF">SSCH_710027</name>
</gene>
<evidence type="ECO:0000313" key="3">
    <source>
        <dbReference type="Proteomes" id="UP000046155"/>
    </source>
</evidence>
<dbReference type="SUPFAM" id="SSF81301">
    <property type="entry name" value="Nucleotidyltransferase"/>
    <property type="match status" value="1"/>
</dbReference>
<dbReference type="OrthoDB" id="9813766at2"/>
<reference evidence="3" key="1">
    <citation type="submission" date="2015-01" db="EMBL/GenBank/DDBJ databases">
        <authorList>
            <person name="Manzoor Shahid"/>
            <person name="Zubair Saima"/>
        </authorList>
    </citation>
    <scope>NUCLEOTIDE SEQUENCE [LARGE SCALE GENOMIC DNA]</scope>
    <source>
        <strain evidence="3">Sp3</strain>
    </source>
</reference>
<evidence type="ECO:0000313" key="2">
    <source>
        <dbReference type="EMBL" id="CEO90080.1"/>
    </source>
</evidence>
<name>A0A0B7MJ52_9FIRM</name>
<dbReference type="PANTHER" id="PTHR33933:SF1">
    <property type="entry name" value="PROTEIN ADENYLYLTRANSFERASE MNTA-RELATED"/>
    <property type="match status" value="1"/>
</dbReference>
<evidence type="ECO:0000259" key="1">
    <source>
        <dbReference type="Pfam" id="PF01909"/>
    </source>
</evidence>